<dbReference type="InterPro" id="IPR028908">
    <property type="entry name" value="Tox-PL_dom"/>
</dbReference>
<dbReference type="AlphaFoldDB" id="A0AAW7JN64"/>
<dbReference type="RefSeq" id="WP_289825232.1">
    <property type="nucleotide sequence ID" value="NZ_JAUEIE010000005.1"/>
</dbReference>
<gene>
    <name evidence="2" type="ORF">QVN81_06740</name>
    <name evidence="3" type="ORF">QVN84_12055</name>
</gene>
<reference evidence="3" key="1">
    <citation type="submission" date="2023-06" db="EMBL/GenBank/DDBJ databases">
        <authorList>
            <person name="Zeman M."/>
            <person name="Kubasova T."/>
            <person name="Jahodarova E."/>
            <person name="Nykrynova M."/>
            <person name="Rychlik I."/>
        </authorList>
    </citation>
    <scope>NUCLEOTIDE SEQUENCE</scope>
    <source>
        <strain evidence="3">ET15</strain>
        <strain evidence="2">ET37</strain>
    </source>
</reference>
<dbReference type="EMBL" id="JAUEIF010000014">
    <property type="protein sequence ID" value="MDN0026242.1"/>
    <property type="molecule type" value="Genomic_DNA"/>
</dbReference>
<keyword evidence="4" id="KW-1185">Reference proteome</keyword>
<dbReference type="Proteomes" id="UP001168478">
    <property type="component" value="Unassembled WGS sequence"/>
</dbReference>
<evidence type="ECO:0000313" key="3">
    <source>
        <dbReference type="EMBL" id="MDN0026242.1"/>
    </source>
</evidence>
<evidence type="ECO:0000313" key="2">
    <source>
        <dbReference type="EMBL" id="MDN0022721.1"/>
    </source>
</evidence>
<sequence>MAKRQKVKRFSVQTFDAAHYRQTEQYTQAVDALFDKATAEIARAAAKGKYDPDKPFSFDDYPSVKAVMQSVTKQLASRITTVIETGSKKQWLFACSKNDGFISSILDTSKLSKAQLKKMQDQNLDALKTFQGRKVEGMNLSQRIWKYVGQYREQLEAALDAGLGEGRSAAQLSRDVRQNLKDPNRLFRRVRDKRGNLVLSKAARAFHPGRGVYRSSAKNAARLTRSEINMAYRESDYLRWQSLDFVVGFEVKRSNHEPLCKCDICEKLKGRYPKHFKFKGWHPQCMCYAVPILMDEETFDENELGDLKAALRGTQYKRLEAKNVVVDVPDGFKEWVREHEEAQANWSSTPYFIKDNFTDGKLSKGLNFETKKQIDPVQQQLDQLKPQISSIRTLCDEWGLNTFVLDDAIQKRNPSGVVNAISVLQGRVDAAMKEYNNFIADATQAIKDARKYKIDVTDMLELIATITSDKREWIMTKASCREMLDKLKKRIQDAIDEANKPKADANSIIGKYDVSRADNEDEMEKSLGMHKAAAMNHDDANELKGNPNFTLGGGYHINCQSCVVAYEMRRRGYDVEANQNTKRKGNIPYELSYTTEKAWLDNNGNVPKKQRAGGRYVDGYKIKNKTFKVMMSEFEDMTSTPGRYHINFGWKNRRSGHIITMERFKDGTMRVYDPQCGMVITDFKAYAKRISLVYGISILRVDNLRGNPHYVSGATKKRQ</sequence>
<accession>A0AAW7JN64</accession>
<reference evidence="3" key="2">
    <citation type="submission" date="2023-08" db="EMBL/GenBank/DDBJ databases">
        <title>Identification and characterization of horizontal gene transfer across gut microbiota members of farm animals based on homology search.</title>
        <authorList>
            <person name="Schwarzerova J."/>
            <person name="Nykrynova M."/>
            <person name="Jureckova K."/>
            <person name="Cejkova D."/>
            <person name="Rychlik I."/>
        </authorList>
    </citation>
    <scope>NUCLEOTIDE SEQUENCE</scope>
    <source>
        <strain evidence="3">ET15</strain>
        <strain evidence="2">ET37</strain>
    </source>
</reference>
<feature type="domain" description="Tox-PL" evidence="1">
    <location>
        <begin position="558"/>
        <end position="678"/>
    </location>
</feature>
<dbReference type="EMBL" id="JAUEIE010000005">
    <property type="protein sequence ID" value="MDN0022721.1"/>
    <property type="molecule type" value="Genomic_DNA"/>
</dbReference>
<dbReference type="Pfam" id="PF15644">
    <property type="entry name" value="Gln_amidase"/>
    <property type="match status" value="1"/>
</dbReference>
<dbReference type="Proteomes" id="UP001167831">
    <property type="component" value="Unassembled WGS sequence"/>
</dbReference>
<protein>
    <submittedName>
        <fullName evidence="3">Toxin glutamine deamidase domain-containing protein</fullName>
    </submittedName>
</protein>
<proteinExistence type="predicted"/>
<evidence type="ECO:0000313" key="4">
    <source>
        <dbReference type="Proteomes" id="UP001167831"/>
    </source>
</evidence>
<name>A0AAW7JN64_9BACT</name>
<evidence type="ECO:0000313" key="5">
    <source>
        <dbReference type="Proteomes" id="UP001168478"/>
    </source>
</evidence>
<comment type="caution">
    <text evidence="3">The sequence shown here is derived from an EMBL/GenBank/DDBJ whole genome shotgun (WGS) entry which is preliminary data.</text>
</comment>
<organism evidence="3 5">
    <name type="scientific">Leyella lascolaii</name>
    <dbReference type="NCBI Taxonomy" id="1776379"/>
    <lineage>
        <taxon>Bacteria</taxon>
        <taxon>Pseudomonadati</taxon>
        <taxon>Bacteroidota</taxon>
        <taxon>Bacteroidia</taxon>
        <taxon>Bacteroidales</taxon>
        <taxon>Prevotellaceae</taxon>
        <taxon>Leyella</taxon>
    </lineage>
</organism>
<evidence type="ECO:0000259" key="1">
    <source>
        <dbReference type="Pfam" id="PF15644"/>
    </source>
</evidence>